<keyword evidence="5" id="KW-0833">Ubl conjugation pathway</keyword>
<comment type="similarity">
    <text evidence="2">Belongs to the peptidase C19 family.</text>
</comment>
<organism evidence="10 11">
    <name type="scientific">Pichia inconspicua</name>
    <dbReference type="NCBI Taxonomy" id="52247"/>
    <lineage>
        <taxon>Eukaryota</taxon>
        <taxon>Fungi</taxon>
        <taxon>Dikarya</taxon>
        <taxon>Ascomycota</taxon>
        <taxon>Saccharomycotina</taxon>
        <taxon>Pichiomycetes</taxon>
        <taxon>Pichiales</taxon>
        <taxon>Pichiaceae</taxon>
        <taxon>Pichia</taxon>
    </lineage>
</organism>
<dbReference type="PROSITE" id="PS00973">
    <property type="entry name" value="USP_2"/>
    <property type="match status" value="1"/>
</dbReference>
<dbReference type="GO" id="GO:0016579">
    <property type="term" value="P:protein deubiquitination"/>
    <property type="evidence" value="ECO:0007669"/>
    <property type="project" value="InterPro"/>
</dbReference>
<evidence type="ECO:0000313" key="10">
    <source>
        <dbReference type="EMBL" id="TID30729.1"/>
    </source>
</evidence>
<sequence length="1272" mass="145736">MQGTSNLPTEPKSDVFHESSESNVKDSGSFQQVTSIPVELENQSPRQLSNFKDDLPEGSSLDNYAFRLNADSNSHTPLLSTKMDEIPNNILDNLHQLEDLSDSTSLRNKDSKIDPVSHNEKLDHEETLQASEDDKMIAEPILELDQQLTPFQLLTKLREEYNAIPVPNISHNMDFYYIDPDWYNAFKNADFDPETFTFDVIGSIKTKENEIPLKKSDKANFIRFDQFKFLCDHFGLAENNVIINRRAVYSSSNNEVILDLHPIYISPHIFCNNPSQINRYSSNANKEQHISFSTHSSTNDLIFTLMNYFGLQTDINNVRLWMIECDLSHVPTVIIPSTTKHIRSKKLLNKKKRKLSSLHALRDKIVHLMLELRQSDNLYFLDVEKHVLPGNGLAGLNNLGNTCYMNSALQCLMHIPELNTYFLYHYYGKELNKENPLGNSGKVAIAFGNLISHMFDNRYSGNQPSFSPRDFKYTVGHFNSLFADYHQQDSQEFIAYLLDGLHEDLNRVIKKPYVEKPELAEGNETNNDAIKSLAENCWKAHKLRNDSVIVDLFVAQYKSTLTCPICEGVSITFDPYNDLTLPLPIKTKWSHKINILPDEGHPLTLEVQLSKSAVYADLKNYVSKYTGIPVDELFGVEVLKNSIYKSYEESSSDARYLPLSELISVGDKVWFYQVKNLGTSSVFPVFSVVTTENNHRNNLAIPFFISLSEEERKSYGLIQKKMLKKYSQLSSSKFFKSFENLNKKEHTFEEFDGLEYLLKLSNSSLNLKDIHNTEDDCSSIISYANPSFSVEEKFITKILEPSQDKTYYNRLRYNNSNGFNKNSLFWFPQNEYSIVQDNLDELQSKISLAKRLFYLYTPENVDFAKENIQGRDSEIVVNEAIDSDVNMENAEEFSEVAANGLEQNIELPKSKSESPDSEAYTTAQEKTDDDDDESPGNFEPTAVLDNEGIDYAYKQANLQPVTDSSSSSSTPTDGDAVCASKYLVETNIAFVNDFNEDSFNLLFCETPDDDPYNGSELWSCPEKLVNDELEEERRANMNNANKTISLYDCLDLFSQPEVLGQNDLWYCPKCKEHRQATKKIELWSAPDILTIHLKRFESTRSFSDKIDVVVDFPIEGLDLKKYVADKDGEHIYDLFAVDNHFGGLGGGHYTAYVKVGNTWYYFDDSRVTAVNDPREAIKGSAYLLFYRKRSSAPLGGEFFRNMFNDVELRFQELKKTIETCNDDLSHVESTENSDDDHEHDAEQHEQIDQKQICEEDMCKRRKLIHKNDNEVD</sequence>
<dbReference type="AlphaFoldDB" id="A0A4T0X5L2"/>
<feature type="compositionally biased region" description="Polar residues" evidence="8">
    <location>
        <begin position="25"/>
        <end position="50"/>
    </location>
</feature>
<evidence type="ECO:0000256" key="8">
    <source>
        <dbReference type="SAM" id="MobiDB-lite"/>
    </source>
</evidence>
<dbReference type="InterPro" id="IPR001394">
    <property type="entry name" value="Peptidase_C19_UCH"/>
</dbReference>
<evidence type="ECO:0000256" key="3">
    <source>
        <dbReference type="ARBA" id="ARBA00012759"/>
    </source>
</evidence>
<accession>A0A4T0X5L2</accession>
<feature type="domain" description="USP" evidence="9">
    <location>
        <begin position="394"/>
        <end position="1189"/>
    </location>
</feature>
<keyword evidence="6" id="KW-0378">Hydrolase</keyword>
<dbReference type="PANTHER" id="PTHR21646">
    <property type="entry name" value="UBIQUITIN CARBOXYL-TERMINAL HYDROLASE"/>
    <property type="match status" value="1"/>
</dbReference>
<dbReference type="InterPro" id="IPR038765">
    <property type="entry name" value="Papain-like_cys_pep_sf"/>
</dbReference>
<evidence type="ECO:0000256" key="7">
    <source>
        <dbReference type="ARBA" id="ARBA00022807"/>
    </source>
</evidence>
<dbReference type="EMBL" id="SELW01000121">
    <property type="protein sequence ID" value="TID30729.1"/>
    <property type="molecule type" value="Genomic_DNA"/>
</dbReference>
<dbReference type="GO" id="GO:0006508">
    <property type="term" value="P:proteolysis"/>
    <property type="evidence" value="ECO:0007669"/>
    <property type="project" value="UniProtKB-KW"/>
</dbReference>
<dbReference type="OrthoDB" id="292964at2759"/>
<dbReference type="Gene3D" id="3.90.70.10">
    <property type="entry name" value="Cysteine proteinases"/>
    <property type="match status" value="2"/>
</dbReference>
<feature type="region of interest" description="Disordered" evidence="8">
    <location>
        <begin position="1"/>
        <end position="56"/>
    </location>
</feature>
<evidence type="ECO:0000256" key="5">
    <source>
        <dbReference type="ARBA" id="ARBA00022786"/>
    </source>
</evidence>
<dbReference type="PROSITE" id="PS50235">
    <property type="entry name" value="USP_3"/>
    <property type="match status" value="1"/>
</dbReference>
<dbReference type="SUPFAM" id="SSF54001">
    <property type="entry name" value="Cysteine proteinases"/>
    <property type="match status" value="1"/>
</dbReference>
<dbReference type="InterPro" id="IPR050185">
    <property type="entry name" value="Ub_carboxyl-term_hydrolase"/>
</dbReference>
<dbReference type="Pfam" id="PF00443">
    <property type="entry name" value="UCH"/>
    <property type="match status" value="1"/>
</dbReference>
<name>A0A4T0X5L2_9ASCO</name>
<feature type="compositionally biased region" description="Basic and acidic residues" evidence="8">
    <location>
        <begin position="11"/>
        <end position="24"/>
    </location>
</feature>
<feature type="region of interest" description="Disordered" evidence="8">
    <location>
        <begin position="1226"/>
        <end position="1251"/>
    </location>
</feature>
<dbReference type="PROSITE" id="PS00972">
    <property type="entry name" value="USP_1"/>
    <property type="match status" value="1"/>
</dbReference>
<dbReference type="CDD" id="cd02674">
    <property type="entry name" value="Peptidase_C19R"/>
    <property type="match status" value="1"/>
</dbReference>
<dbReference type="InterPro" id="IPR028889">
    <property type="entry name" value="USP"/>
</dbReference>
<dbReference type="PANTHER" id="PTHR21646:SF24">
    <property type="entry name" value="UBIQUITIN CARBOXYL-TERMINAL HYDROLASE"/>
    <property type="match status" value="1"/>
</dbReference>
<feature type="region of interest" description="Disordered" evidence="8">
    <location>
        <begin position="907"/>
        <end position="942"/>
    </location>
</feature>
<gene>
    <name evidence="10" type="ORF">CANINC_000645</name>
</gene>
<keyword evidence="11" id="KW-1185">Reference proteome</keyword>
<comment type="catalytic activity">
    <reaction evidence="1">
        <text>Thiol-dependent hydrolysis of ester, thioester, amide, peptide and isopeptide bonds formed by the C-terminal Gly of ubiquitin (a 76-residue protein attached to proteins as an intracellular targeting signal).</text>
        <dbReference type="EC" id="3.4.19.12"/>
    </reaction>
</comment>
<evidence type="ECO:0000256" key="4">
    <source>
        <dbReference type="ARBA" id="ARBA00022670"/>
    </source>
</evidence>
<dbReference type="Proteomes" id="UP000307173">
    <property type="component" value="Unassembled WGS sequence"/>
</dbReference>
<feature type="compositionally biased region" description="Basic and acidic residues" evidence="8">
    <location>
        <begin position="1236"/>
        <end position="1251"/>
    </location>
</feature>
<comment type="caution">
    <text evidence="10">The sequence shown here is derived from an EMBL/GenBank/DDBJ whole genome shotgun (WGS) entry which is preliminary data.</text>
</comment>
<evidence type="ECO:0000256" key="6">
    <source>
        <dbReference type="ARBA" id="ARBA00022801"/>
    </source>
</evidence>
<dbReference type="STRING" id="52247.A0A4T0X5L2"/>
<evidence type="ECO:0000259" key="9">
    <source>
        <dbReference type="PROSITE" id="PS50235"/>
    </source>
</evidence>
<keyword evidence="7" id="KW-0788">Thiol protease</keyword>
<evidence type="ECO:0000256" key="2">
    <source>
        <dbReference type="ARBA" id="ARBA00009085"/>
    </source>
</evidence>
<dbReference type="InterPro" id="IPR018200">
    <property type="entry name" value="USP_CS"/>
</dbReference>
<evidence type="ECO:0000313" key="11">
    <source>
        <dbReference type="Proteomes" id="UP000307173"/>
    </source>
</evidence>
<dbReference type="GO" id="GO:0004843">
    <property type="term" value="F:cysteine-type deubiquitinase activity"/>
    <property type="evidence" value="ECO:0007669"/>
    <property type="project" value="UniProtKB-EC"/>
</dbReference>
<evidence type="ECO:0000256" key="1">
    <source>
        <dbReference type="ARBA" id="ARBA00000707"/>
    </source>
</evidence>
<protein>
    <recommendedName>
        <fullName evidence="3">ubiquitinyl hydrolase 1</fullName>
        <ecNumber evidence="3">3.4.19.12</ecNumber>
    </recommendedName>
</protein>
<keyword evidence="4" id="KW-0645">Protease</keyword>
<dbReference type="EC" id="3.4.19.12" evidence="3"/>
<reference evidence="10 11" key="1">
    <citation type="journal article" date="2019" name="Front. Genet.">
        <title>Whole-Genome Sequencing of the Opportunistic Yeast Pathogen Candida inconspicua Uncovers Its Hybrid Origin.</title>
        <authorList>
            <person name="Mixao V."/>
            <person name="Hansen A.P."/>
            <person name="Saus E."/>
            <person name="Boekhout T."/>
            <person name="Lass-Florl C."/>
            <person name="Gabaldon T."/>
        </authorList>
    </citation>
    <scope>NUCLEOTIDE SEQUENCE [LARGE SCALE GENOMIC DNA]</scope>
    <source>
        <strain evidence="10 11">CBS 180</strain>
    </source>
</reference>
<proteinExistence type="inferred from homology"/>